<sequence>MAVRMFNTYSVFVGHIHPDTKRQQLKELFDACGEIIDIVILSKPETLYNYGFVRYSTPEAVLRAVGELSGWVLNSIPLVVDISKDTADRISREKSGIVRPKERRLGKTEPPRQSQGRLFVEDTMYLTRLQEACIAQNLEHNNTGQIQTGRFLESIERHRAERFPTVWGTIADNSGFKDISRRIFEKCISAGGVGGASYGEERQAEYMSALQTIMAEINSVLQQSNPVKTVGDSDNSNQAKDHNDQIPNQCDKNIKTANNSQEPVKCIDVIRDGLAKSQSPGSVQDQTVPRTKSASEMVGGSGTVFKPDEIGQSRQISATGCSDLENSYARQKLRSEEVKSASFSSGTSSNSLRMTKETPHKHVENQAVMTNMVSEALDVSDPAIVDFHVSPVRIDSERADIRAREKDHLENLFAKLSPKQPLDKTKCTSYDSNVPVKTESGYYVGIQNGQTERSDSRGSTTSEDSTEGNIIADSGVESDFLSNRSNLGARSKVPDDCIMASRAFQEERVAGGMSHGRRRFMPGGESQQLRPVPLEINMKVLGRGRSVNSVAEKTFSPIVGSQAKKNDRVTSAGRGWNNAGASSGLGYQWELTKGTTGNVII</sequence>
<feature type="compositionally biased region" description="Low complexity" evidence="2">
    <location>
        <begin position="340"/>
        <end position="351"/>
    </location>
</feature>
<reference evidence="4" key="1">
    <citation type="submission" date="2022-11" db="EMBL/GenBank/DDBJ databases">
        <title>Centuries of genome instability and evolution in soft-shell clam transmissible cancer (bioRxiv).</title>
        <authorList>
            <person name="Hart S.F.M."/>
            <person name="Yonemitsu M.A."/>
            <person name="Giersch R.M."/>
            <person name="Beal B.F."/>
            <person name="Arriagada G."/>
            <person name="Davis B.W."/>
            <person name="Ostrander E.A."/>
            <person name="Goff S.P."/>
            <person name="Metzger M.J."/>
        </authorList>
    </citation>
    <scope>NUCLEOTIDE SEQUENCE</scope>
    <source>
        <strain evidence="4">MELC-2E11</strain>
        <tissue evidence="4">Siphon/mantle</tissue>
    </source>
</reference>
<dbReference type="CDD" id="cd00590">
    <property type="entry name" value="RRM_SF"/>
    <property type="match status" value="1"/>
</dbReference>
<dbReference type="EMBL" id="CP111014">
    <property type="protein sequence ID" value="WAQ99703.1"/>
    <property type="molecule type" value="Genomic_DNA"/>
</dbReference>
<evidence type="ECO:0000259" key="3">
    <source>
        <dbReference type="PROSITE" id="PS50102"/>
    </source>
</evidence>
<evidence type="ECO:0000256" key="2">
    <source>
        <dbReference type="SAM" id="MobiDB-lite"/>
    </source>
</evidence>
<dbReference type="Gene3D" id="3.30.70.330">
    <property type="match status" value="1"/>
</dbReference>
<feature type="compositionally biased region" description="Polar residues" evidence="2">
    <location>
        <begin position="228"/>
        <end position="238"/>
    </location>
</feature>
<dbReference type="Proteomes" id="UP001164746">
    <property type="component" value="Chromosome 3"/>
</dbReference>
<dbReference type="InterPro" id="IPR000504">
    <property type="entry name" value="RRM_dom"/>
</dbReference>
<evidence type="ECO:0000256" key="1">
    <source>
        <dbReference type="PROSITE-ProRule" id="PRU00176"/>
    </source>
</evidence>
<gene>
    <name evidence="4" type="ORF">MAR_024076</name>
</gene>
<dbReference type="InterPro" id="IPR050907">
    <property type="entry name" value="SRSF"/>
</dbReference>
<feature type="region of interest" description="Disordered" evidence="2">
    <location>
        <begin position="446"/>
        <end position="469"/>
    </location>
</feature>
<feature type="compositionally biased region" description="Polar residues" evidence="2">
    <location>
        <begin position="447"/>
        <end position="463"/>
    </location>
</feature>
<protein>
    <recommendedName>
        <fullName evidence="3">RRM domain-containing protein</fullName>
    </recommendedName>
</protein>
<evidence type="ECO:0000313" key="4">
    <source>
        <dbReference type="EMBL" id="WAQ99703.1"/>
    </source>
</evidence>
<evidence type="ECO:0000313" key="5">
    <source>
        <dbReference type="Proteomes" id="UP001164746"/>
    </source>
</evidence>
<dbReference type="PROSITE" id="PS50102">
    <property type="entry name" value="RRM"/>
    <property type="match status" value="1"/>
</dbReference>
<dbReference type="SUPFAM" id="SSF54928">
    <property type="entry name" value="RNA-binding domain, RBD"/>
    <property type="match status" value="1"/>
</dbReference>
<keyword evidence="1" id="KW-0694">RNA-binding</keyword>
<accession>A0ABY7DUC1</accession>
<dbReference type="PANTHER" id="PTHR23147">
    <property type="entry name" value="SERINE/ARGININE RICH SPLICING FACTOR"/>
    <property type="match status" value="1"/>
</dbReference>
<name>A0ABY7DUC1_MYAAR</name>
<feature type="region of interest" description="Disordered" evidence="2">
    <location>
        <begin position="332"/>
        <end position="359"/>
    </location>
</feature>
<feature type="domain" description="RRM" evidence="3">
    <location>
        <begin position="9"/>
        <end position="85"/>
    </location>
</feature>
<feature type="region of interest" description="Disordered" evidence="2">
    <location>
        <begin position="276"/>
        <end position="308"/>
    </location>
</feature>
<dbReference type="InterPro" id="IPR035979">
    <property type="entry name" value="RBD_domain_sf"/>
</dbReference>
<organism evidence="4 5">
    <name type="scientific">Mya arenaria</name>
    <name type="common">Soft-shell clam</name>
    <dbReference type="NCBI Taxonomy" id="6604"/>
    <lineage>
        <taxon>Eukaryota</taxon>
        <taxon>Metazoa</taxon>
        <taxon>Spiralia</taxon>
        <taxon>Lophotrochozoa</taxon>
        <taxon>Mollusca</taxon>
        <taxon>Bivalvia</taxon>
        <taxon>Autobranchia</taxon>
        <taxon>Heteroconchia</taxon>
        <taxon>Euheterodonta</taxon>
        <taxon>Imparidentia</taxon>
        <taxon>Neoheterodontei</taxon>
        <taxon>Myida</taxon>
        <taxon>Myoidea</taxon>
        <taxon>Myidae</taxon>
        <taxon>Mya</taxon>
    </lineage>
</organism>
<feature type="compositionally biased region" description="Polar residues" evidence="2">
    <location>
        <begin position="276"/>
        <end position="294"/>
    </location>
</feature>
<dbReference type="Pfam" id="PF00076">
    <property type="entry name" value="RRM_1"/>
    <property type="match status" value="1"/>
</dbReference>
<dbReference type="InterPro" id="IPR012677">
    <property type="entry name" value="Nucleotide-bd_a/b_plait_sf"/>
</dbReference>
<feature type="region of interest" description="Disordered" evidence="2">
    <location>
        <begin position="228"/>
        <end position="248"/>
    </location>
</feature>
<proteinExistence type="predicted"/>
<dbReference type="SMART" id="SM00360">
    <property type="entry name" value="RRM"/>
    <property type="match status" value="1"/>
</dbReference>
<keyword evidence="5" id="KW-1185">Reference proteome</keyword>